<feature type="compositionally biased region" description="Basic residues" evidence="1">
    <location>
        <begin position="36"/>
        <end position="51"/>
    </location>
</feature>
<proteinExistence type="predicted"/>
<feature type="region of interest" description="Disordered" evidence="1">
    <location>
        <begin position="15"/>
        <end position="52"/>
    </location>
</feature>
<sequence length="66" mass="7677">MLSQWKLNWRHFASSGKKTYPTLPFESPPAWQPKRNGSRPRQSKSTARSKTKCCNSNCTWHHCNIS</sequence>
<reference evidence="3" key="1">
    <citation type="submission" date="2011-12" db="EMBL/GenBank/DDBJ databases">
        <authorList>
            <consortium name="The Broad Institute Genome Sequencing Platform"/>
            <person name="Russ C."/>
            <person name="Tyler B."/>
            <person name="Panabieres F."/>
            <person name="Shan W."/>
            <person name="Tripathy S."/>
            <person name="Grunwald N."/>
            <person name="Machado M."/>
            <person name="Young S.K."/>
            <person name="Zeng Q."/>
            <person name="Gargeya S."/>
            <person name="Fitzgerald M."/>
            <person name="Haas B."/>
            <person name="Abouelleil A."/>
            <person name="Alvarado L."/>
            <person name="Arachchi H.M."/>
            <person name="Berlin A."/>
            <person name="Chapman S.B."/>
            <person name="Gearin G."/>
            <person name="Goldberg J."/>
            <person name="Griggs A."/>
            <person name="Gujja S."/>
            <person name="Hansen M."/>
            <person name="Heiman D."/>
            <person name="Howarth C."/>
            <person name="Larimer J."/>
            <person name="Lui A."/>
            <person name="MacDonald P.J.P."/>
            <person name="McCowen C."/>
            <person name="Montmayeur A."/>
            <person name="Murphy C."/>
            <person name="Neiman D."/>
            <person name="Pearson M."/>
            <person name="Priest M."/>
            <person name="Roberts A."/>
            <person name="Saif S."/>
            <person name="Shea T."/>
            <person name="Sisk P."/>
            <person name="Stolte C."/>
            <person name="Sykes S."/>
            <person name="Wortman J."/>
            <person name="Nusbaum C."/>
            <person name="Birren B."/>
        </authorList>
    </citation>
    <scope>NUCLEOTIDE SEQUENCE [LARGE SCALE GENOMIC DNA]</scope>
    <source>
        <strain evidence="3">INRA-310</strain>
    </source>
</reference>
<dbReference type="RefSeq" id="XP_008913718.1">
    <property type="nucleotide sequence ID" value="XM_008915470.1"/>
</dbReference>
<name>W2PJB6_PHYN3</name>
<evidence type="ECO:0000256" key="1">
    <source>
        <dbReference type="SAM" id="MobiDB-lite"/>
    </source>
</evidence>
<dbReference type="GeneID" id="20186293"/>
<dbReference type="Proteomes" id="UP000018817">
    <property type="component" value="Unassembled WGS sequence"/>
</dbReference>
<evidence type="ECO:0000313" key="3">
    <source>
        <dbReference type="Proteomes" id="UP000018817"/>
    </source>
</evidence>
<evidence type="ECO:0000313" key="2">
    <source>
        <dbReference type="EMBL" id="ETN00952.1"/>
    </source>
</evidence>
<protein>
    <submittedName>
        <fullName evidence="2">Uncharacterized protein</fullName>
    </submittedName>
</protein>
<dbReference type="AlphaFoldDB" id="W2PJB6"/>
<organism evidence="2 3">
    <name type="scientific">Phytophthora nicotianae (strain INRA-310)</name>
    <name type="common">Phytophthora parasitica</name>
    <dbReference type="NCBI Taxonomy" id="761204"/>
    <lineage>
        <taxon>Eukaryota</taxon>
        <taxon>Sar</taxon>
        <taxon>Stramenopiles</taxon>
        <taxon>Oomycota</taxon>
        <taxon>Peronosporomycetes</taxon>
        <taxon>Peronosporales</taxon>
        <taxon>Peronosporaceae</taxon>
        <taxon>Phytophthora</taxon>
    </lineage>
</organism>
<dbReference type="VEuPathDB" id="FungiDB:PPTG_17278"/>
<dbReference type="EMBL" id="KI669631">
    <property type="protein sequence ID" value="ETN00952.1"/>
    <property type="molecule type" value="Genomic_DNA"/>
</dbReference>
<accession>W2PJB6</accession>
<gene>
    <name evidence="2" type="ORF">PPTG_17278</name>
</gene>
<reference evidence="2 3" key="2">
    <citation type="submission" date="2013-11" db="EMBL/GenBank/DDBJ databases">
        <title>The Genome Sequence of Phytophthora parasitica INRA-310.</title>
        <authorList>
            <consortium name="The Broad Institute Genomics Platform"/>
            <person name="Russ C."/>
            <person name="Tyler B."/>
            <person name="Panabieres F."/>
            <person name="Shan W."/>
            <person name="Tripathy S."/>
            <person name="Grunwald N."/>
            <person name="Machado M."/>
            <person name="Johnson C.S."/>
            <person name="Arredondo F."/>
            <person name="Hong C."/>
            <person name="Coffey M."/>
            <person name="Young S.K."/>
            <person name="Zeng Q."/>
            <person name="Gargeya S."/>
            <person name="Fitzgerald M."/>
            <person name="Abouelleil A."/>
            <person name="Alvarado L."/>
            <person name="Chapman S.B."/>
            <person name="Gainer-Dewar J."/>
            <person name="Goldberg J."/>
            <person name="Griggs A."/>
            <person name="Gujja S."/>
            <person name="Hansen M."/>
            <person name="Howarth C."/>
            <person name="Imamovic A."/>
            <person name="Ireland A."/>
            <person name="Larimer J."/>
            <person name="McCowan C."/>
            <person name="Murphy C."/>
            <person name="Pearson M."/>
            <person name="Poon T.W."/>
            <person name="Priest M."/>
            <person name="Roberts A."/>
            <person name="Saif S."/>
            <person name="Shea T."/>
            <person name="Sykes S."/>
            <person name="Wortman J."/>
            <person name="Nusbaum C."/>
            <person name="Birren B."/>
        </authorList>
    </citation>
    <scope>NUCLEOTIDE SEQUENCE [LARGE SCALE GENOMIC DNA]</scope>
    <source>
        <strain evidence="2 3">INRA-310</strain>
    </source>
</reference>